<evidence type="ECO:0000313" key="2">
    <source>
        <dbReference type="Proteomes" id="UP000447434"/>
    </source>
</evidence>
<name>A0A6A4N6U7_LUPAL</name>
<proteinExistence type="predicted"/>
<evidence type="ECO:0000313" key="1">
    <source>
        <dbReference type="EMBL" id="KAE9589816.1"/>
    </source>
</evidence>
<sequence length="50" mass="6016">MRLRLQLKSYAYFEGNIHPGTLQCLLDMQCPLHLLLLYHHYLDFIGEAYY</sequence>
<dbReference type="AlphaFoldDB" id="A0A6A4N6U7"/>
<reference evidence="2" key="1">
    <citation type="journal article" date="2020" name="Nat. Commun.">
        <title>Genome sequence of the cluster root forming white lupin.</title>
        <authorList>
            <person name="Hufnagel B."/>
            <person name="Marques A."/>
            <person name="Soriano A."/>
            <person name="Marques L."/>
            <person name="Divol F."/>
            <person name="Doumas P."/>
            <person name="Sallet E."/>
            <person name="Mancinotti D."/>
            <person name="Carrere S."/>
            <person name="Marande W."/>
            <person name="Arribat S."/>
            <person name="Keller J."/>
            <person name="Huneau C."/>
            <person name="Blein T."/>
            <person name="Aime D."/>
            <person name="Laguerre M."/>
            <person name="Taylor J."/>
            <person name="Schubert V."/>
            <person name="Nelson M."/>
            <person name="Geu-Flores F."/>
            <person name="Crespi M."/>
            <person name="Gallardo-Guerrero K."/>
            <person name="Delaux P.-M."/>
            <person name="Salse J."/>
            <person name="Berges H."/>
            <person name="Guyot R."/>
            <person name="Gouzy J."/>
            <person name="Peret B."/>
        </authorList>
    </citation>
    <scope>NUCLEOTIDE SEQUENCE [LARGE SCALE GENOMIC DNA]</scope>
    <source>
        <strain evidence="2">cv. Amiga</strain>
    </source>
</reference>
<protein>
    <submittedName>
        <fullName evidence="1">Uncharacterized protein</fullName>
    </submittedName>
</protein>
<accession>A0A6A4N6U7</accession>
<organism evidence="1 2">
    <name type="scientific">Lupinus albus</name>
    <name type="common">White lupine</name>
    <name type="synonym">Lupinus termis</name>
    <dbReference type="NCBI Taxonomy" id="3870"/>
    <lineage>
        <taxon>Eukaryota</taxon>
        <taxon>Viridiplantae</taxon>
        <taxon>Streptophyta</taxon>
        <taxon>Embryophyta</taxon>
        <taxon>Tracheophyta</taxon>
        <taxon>Spermatophyta</taxon>
        <taxon>Magnoliopsida</taxon>
        <taxon>eudicotyledons</taxon>
        <taxon>Gunneridae</taxon>
        <taxon>Pentapetalae</taxon>
        <taxon>rosids</taxon>
        <taxon>fabids</taxon>
        <taxon>Fabales</taxon>
        <taxon>Fabaceae</taxon>
        <taxon>Papilionoideae</taxon>
        <taxon>50 kb inversion clade</taxon>
        <taxon>genistoids sensu lato</taxon>
        <taxon>core genistoids</taxon>
        <taxon>Genisteae</taxon>
        <taxon>Lupinus</taxon>
    </lineage>
</organism>
<dbReference type="EMBL" id="WOCE01000021">
    <property type="protein sequence ID" value="KAE9589816.1"/>
    <property type="molecule type" value="Genomic_DNA"/>
</dbReference>
<gene>
    <name evidence="1" type="ORF">Lalb_Chr21g0312931</name>
</gene>
<dbReference type="Proteomes" id="UP000447434">
    <property type="component" value="Chromosome 21"/>
</dbReference>
<keyword evidence="2" id="KW-1185">Reference proteome</keyword>
<comment type="caution">
    <text evidence="1">The sequence shown here is derived from an EMBL/GenBank/DDBJ whole genome shotgun (WGS) entry which is preliminary data.</text>
</comment>